<dbReference type="InterPro" id="IPR011005">
    <property type="entry name" value="Dihydropteroate_synth-like_sf"/>
</dbReference>
<organism evidence="5 6">
    <name type="scientific">Desulforudis audaxviator (strain MP104C)</name>
    <dbReference type="NCBI Taxonomy" id="477974"/>
    <lineage>
        <taxon>Bacteria</taxon>
        <taxon>Bacillati</taxon>
        <taxon>Bacillota</taxon>
        <taxon>Clostridia</taxon>
        <taxon>Thermoanaerobacterales</taxon>
        <taxon>Candidatus Desulforudaceae</taxon>
        <taxon>Candidatus Desulforudis</taxon>
    </lineage>
</organism>
<dbReference type="SUPFAM" id="SSF51717">
    <property type="entry name" value="Dihydropteroate synthetase-like"/>
    <property type="match status" value="1"/>
</dbReference>
<dbReference type="HOGENOM" id="CLU_070996_0_0_9"/>
<dbReference type="GO" id="GO:0008705">
    <property type="term" value="F:methionine synthase activity"/>
    <property type="evidence" value="ECO:0007669"/>
    <property type="project" value="TreeGrafter"/>
</dbReference>
<dbReference type="Proteomes" id="UP000008544">
    <property type="component" value="Chromosome"/>
</dbReference>
<dbReference type="STRING" id="477974.Daud_0876"/>
<dbReference type="InterPro" id="IPR000489">
    <property type="entry name" value="Pterin-binding_dom"/>
</dbReference>
<dbReference type="GO" id="GO:0042558">
    <property type="term" value="P:pteridine-containing compound metabolic process"/>
    <property type="evidence" value="ECO:0007669"/>
    <property type="project" value="InterPro"/>
</dbReference>
<dbReference type="KEGG" id="dau:Daud_0876"/>
<dbReference type="InterPro" id="IPR050554">
    <property type="entry name" value="Met_Synthase/Corrinoid"/>
</dbReference>
<proteinExistence type="inferred from homology"/>
<accession>B1I323</accession>
<dbReference type="GO" id="GO:0005829">
    <property type="term" value="C:cytosol"/>
    <property type="evidence" value="ECO:0007669"/>
    <property type="project" value="TreeGrafter"/>
</dbReference>
<dbReference type="NCBIfam" id="NF005719">
    <property type="entry name" value="PRK07535.1"/>
    <property type="match status" value="1"/>
</dbReference>
<keyword evidence="6" id="KW-1185">Reference proteome</keyword>
<evidence type="ECO:0000313" key="5">
    <source>
        <dbReference type="EMBL" id="ACA59389.1"/>
    </source>
</evidence>
<comment type="similarity">
    <text evidence="1">Belongs to the vitamin-B12 dependent methionine synthase family.</text>
</comment>
<evidence type="ECO:0000313" key="6">
    <source>
        <dbReference type="Proteomes" id="UP000008544"/>
    </source>
</evidence>
<dbReference type="Pfam" id="PF00809">
    <property type="entry name" value="Pterin_bind"/>
    <property type="match status" value="1"/>
</dbReference>
<dbReference type="Gene3D" id="3.20.20.20">
    <property type="entry name" value="Dihydropteroate synthase-like"/>
    <property type="match status" value="1"/>
</dbReference>
<dbReference type="PROSITE" id="PS50972">
    <property type="entry name" value="PTERIN_BINDING"/>
    <property type="match status" value="1"/>
</dbReference>
<evidence type="ECO:0000256" key="1">
    <source>
        <dbReference type="ARBA" id="ARBA00010398"/>
    </source>
</evidence>
<reference evidence="5 6" key="2">
    <citation type="journal article" date="2008" name="Science">
        <title>Environmental genomics reveals a single-species ecosystem deep within Earth.</title>
        <authorList>
            <person name="Chivian D."/>
            <person name="Brodie E.L."/>
            <person name="Alm E.J."/>
            <person name="Culley D.E."/>
            <person name="Dehal P.S."/>
            <person name="Desantis T.Z."/>
            <person name="Gihring T.M."/>
            <person name="Lapidus A."/>
            <person name="Lin L.H."/>
            <person name="Lowry S.R."/>
            <person name="Moser D.P."/>
            <person name="Richardson P.M."/>
            <person name="Southam G."/>
            <person name="Wanger G."/>
            <person name="Pratt L.M."/>
            <person name="Andersen G.L."/>
            <person name="Hazen T.C."/>
            <person name="Brockman F.J."/>
            <person name="Arkin A.P."/>
            <person name="Onstott T.C."/>
        </authorList>
    </citation>
    <scope>NUCLEOTIDE SEQUENCE [LARGE SCALE GENOMIC DNA]</scope>
    <source>
        <strain evidence="5 6">MP104C</strain>
    </source>
</reference>
<evidence type="ECO:0000259" key="4">
    <source>
        <dbReference type="PROSITE" id="PS50972"/>
    </source>
</evidence>
<dbReference type="RefSeq" id="WP_012301975.1">
    <property type="nucleotide sequence ID" value="NC_010424.1"/>
</dbReference>
<dbReference type="AlphaFoldDB" id="B1I323"/>
<protein>
    <submittedName>
        <fullName evidence="5">Dihydropteroate synthase, DHPS</fullName>
    </submittedName>
</protein>
<sequence length="281" mass="30709">MILIGERINGMFRDIREAIQERQSGPVAERARLQARAGAHYLDLSTGPAVDAGEQPAVMEWLVRVAQEATGLPCCLDSVNPEAIEAGLRVHRGKALINSTSADQERMDLLFPLAVRHGAAIIGLAMNQQGVPKDASDRLALAMELVANADAHGLPMEDLFVDPLVLPVNVAQDHAVEVLETIRQAKLLAAPPPRTVVGLSNISQRMIERSLINRTFLVMAMAAGLDAAILDVEDEALLDAAATANILLNREVYCDSFLKVFRKNIERRSQELEYRSQSSEF</sequence>
<feature type="domain" description="Pterin-binding" evidence="4">
    <location>
        <begin position="1"/>
        <end position="248"/>
    </location>
</feature>
<dbReference type="GO" id="GO:0032259">
    <property type="term" value="P:methylation"/>
    <property type="evidence" value="ECO:0007669"/>
    <property type="project" value="UniProtKB-KW"/>
</dbReference>
<evidence type="ECO:0000256" key="3">
    <source>
        <dbReference type="ARBA" id="ARBA00022679"/>
    </source>
</evidence>
<keyword evidence="3" id="KW-0808">Transferase</keyword>
<dbReference type="EMBL" id="CP000860">
    <property type="protein sequence ID" value="ACA59389.1"/>
    <property type="molecule type" value="Genomic_DNA"/>
</dbReference>
<evidence type="ECO:0000256" key="2">
    <source>
        <dbReference type="ARBA" id="ARBA00022603"/>
    </source>
</evidence>
<gene>
    <name evidence="5" type="ordered locus">Daud_0876</name>
</gene>
<keyword evidence="2" id="KW-0489">Methyltransferase</keyword>
<dbReference type="PANTHER" id="PTHR45833">
    <property type="entry name" value="METHIONINE SYNTHASE"/>
    <property type="match status" value="1"/>
</dbReference>
<dbReference type="eggNOG" id="COG1410">
    <property type="taxonomic scope" value="Bacteria"/>
</dbReference>
<reference evidence="6" key="1">
    <citation type="submission" date="2007-10" db="EMBL/GenBank/DDBJ databases">
        <title>Complete sequence of chromosome of Desulforudis audaxviator MP104C.</title>
        <authorList>
            <person name="Copeland A."/>
            <person name="Lucas S."/>
            <person name="Lapidus A."/>
            <person name="Barry K."/>
            <person name="Glavina del Rio T."/>
            <person name="Dalin E."/>
            <person name="Tice H."/>
            <person name="Bruce D."/>
            <person name="Pitluck S."/>
            <person name="Lowry S.R."/>
            <person name="Larimer F."/>
            <person name="Land M.L."/>
            <person name="Hauser L."/>
            <person name="Kyrpides N."/>
            <person name="Ivanova N.N."/>
            <person name="Richardson P."/>
        </authorList>
    </citation>
    <scope>NUCLEOTIDE SEQUENCE [LARGE SCALE GENOMIC DNA]</scope>
    <source>
        <strain evidence="6">MP104C</strain>
    </source>
</reference>
<dbReference type="OrthoDB" id="358252at2"/>
<name>B1I323_DESAP</name>